<protein>
    <submittedName>
        <fullName evidence="2">Uncharacterized protein</fullName>
    </submittedName>
</protein>
<dbReference type="AlphaFoldDB" id="S8AY26"/>
<feature type="compositionally biased region" description="Polar residues" evidence="1">
    <location>
        <begin position="106"/>
        <end position="118"/>
    </location>
</feature>
<dbReference type="OrthoDB" id="10669613at2759"/>
<feature type="region of interest" description="Disordered" evidence="1">
    <location>
        <begin position="1"/>
        <end position="183"/>
    </location>
</feature>
<name>S8AY26_DACHA</name>
<evidence type="ECO:0000313" key="3">
    <source>
        <dbReference type="Proteomes" id="UP000015100"/>
    </source>
</evidence>
<reference evidence="3" key="2">
    <citation type="submission" date="2013-04" db="EMBL/GenBank/DDBJ databases">
        <title>Genomic mechanisms accounting for the adaptation to parasitism in nematode-trapping fungi.</title>
        <authorList>
            <person name="Ahren D.G."/>
        </authorList>
    </citation>
    <scope>NUCLEOTIDE SEQUENCE [LARGE SCALE GENOMIC DNA]</scope>
    <source>
        <strain evidence="3">CBS 200.50</strain>
    </source>
</reference>
<evidence type="ECO:0000313" key="2">
    <source>
        <dbReference type="EMBL" id="EPS45866.1"/>
    </source>
</evidence>
<feature type="compositionally biased region" description="Polar residues" evidence="1">
    <location>
        <begin position="129"/>
        <end position="138"/>
    </location>
</feature>
<feature type="compositionally biased region" description="Polar residues" evidence="1">
    <location>
        <begin position="39"/>
        <end position="48"/>
    </location>
</feature>
<feature type="compositionally biased region" description="Polar residues" evidence="1">
    <location>
        <begin position="56"/>
        <end position="69"/>
    </location>
</feature>
<evidence type="ECO:0000256" key="1">
    <source>
        <dbReference type="SAM" id="MobiDB-lite"/>
    </source>
</evidence>
<reference evidence="2 3" key="1">
    <citation type="journal article" date="2013" name="PLoS Genet.">
        <title>Genomic mechanisms accounting for the adaptation to parasitism in nematode-trapping fungi.</title>
        <authorList>
            <person name="Meerupati T."/>
            <person name="Andersson K.M."/>
            <person name="Friman E."/>
            <person name="Kumar D."/>
            <person name="Tunlid A."/>
            <person name="Ahren D."/>
        </authorList>
    </citation>
    <scope>NUCLEOTIDE SEQUENCE [LARGE SCALE GENOMIC DNA]</scope>
    <source>
        <strain evidence="2 3">CBS 200.50</strain>
    </source>
</reference>
<dbReference type="HOGENOM" id="CLU_361309_0_0_1"/>
<organism evidence="2 3">
    <name type="scientific">Dactylellina haptotyla (strain CBS 200.50)</name>
    <name type="common">Nematode-trapping fungus</name>
    <name type="synonym">Monacrosporium haptotylum</name>
    <dbReference type="NCBI Taxonomy" id="1284197"/>
    <lineage>
        <taxon>Eukaryota</taxon>
        <taxon>Fungi</taxon>
        <taxon>Dikarya</taxon>
        <taxon>Ascomycota</taxon>
        <taxon>Pezizomycotina</taxon>
        <taxon>Orbiliomycetes</taxon>
        <taxon>Orbiliales</taxon>
        <taxon>Orbiliaceae</taxon>
        <taxon>Dactylellina</taxon>
    </lineage>
</organism>
<accession>S8AY26</accession>
<dbReference type="Proteomes" id="UP000015100">
    <property type="component" value="Unassembled WGS sequence"/>
</dbReference>
<dbReference type="EMBL" id="AQGS01000003">
    <property type="protein sequence ID" value="EPS45866.1"/>
    <property type="molecule type" value="Genomic_DNA"/>
</dbReference>
<keyword evidence="3" id="KW-1185">Reference proteome</keyword>
<sequence>MLQRPAKGSGNYGERPVRGPPETVDANDWQRYMNKPQENELSSNPNNAKQEHYSAGSRQGSRQEVSTGLETRFSAVEIQVKDTTRAENSSIGGQRPSEHVQRYGSGYTSTARGFSNANEAKPIPKSQEMENSFWTGTTKYKKAPKNPQNAPQEPASEAPRNYSQPATLQPNPDVSYLDDYDLSDDESDDELKIAFHKAEIKKLMEAGVLNPKPLGIHVKALVETYKVFSDFKVVLIMAVHYLGGDEAQIQQCRDLLADFKADSSKSPEDNIAGYLTRALAAYWLKDFSAAYKDSKRIMTLARKNPAIREADRFANYAASIASWCAAEMKNEADELYYKSLCIDNLPLPAVWAGSNVLFDFSHIVRRSRIDTKPVTNTTPSEIRSQPPLKQVKQDLRVPAHPPDMETKLDLPESDYDIFFMPSEQTLFIKKPWVNKGLFSHTTALNSAGKGVIKVHFENINDILAWMNCCILNNQPSYPAQFLQLGYHHKGKRTNQPTEIGYEWPVQYPWWIREPFNRKGNGCLDVFALLGGYTEDPHFSGSDFPQKQLDSQLTIEDKLDCYHSLLVRIEPKKIRSGTHKEKEKALITALGVGNWLPAYLLAEQTPTLLTSNGKFQGSVRGCMRVMSPLTLAFILESRQEIPGEHTFFNLVPKEHLDLKQDRCKIAELSLFHVAIKFTTKSAKPLKALFKAHGGCLACLDKRVHGELEIPASPYEFLLREAMVAISSKSSRIDILKKMTKVFQDNYAAFAGFNIFDDTQQNLLSKNGFPLQTSFR</sequence>
<proteinExistence type="predicted"/>
<gene>
    <name evidence="2" type="ORF">H072_130</name>
</gene>
<dbReference type="OMA" id="WESTELN"/>
<comment type="caution">
    <text evidence="2">The sequence shown here is derived from an EMBL/GenBank/DDBJ whole genome shotgun (WGS) entry which is preliminary data.</text>
</comment>
<feature type="compositionally biased region" description="Polar residues" evidence="1">
    <location>
        <begin position="161"/>
        <end position="172"/>
    </location>
</feature>